<protein>
    <submittedName>
        <fullName evidence="2">Uncharacterized protein</fullName>
    </submittedName>
</protein>
<gene>
    <name evidence="2" type="ORF">DMC30DRAFT_280190</name>
</gene>
<dbReference type="EMBL" id="SOZI01000008">
    <property type="protein sequence ID" value="TNY23792.1"/>
    <property type="molecule type" value="Genomic_DNA"/>
</dbReference>
<evidence type="ECO:0000256" key="1">
    <source>
        <dbReference type="SAM" id="MobiDB-lite"/>
    </source>
</evidence>
<comment type="caution">
    <text evidence="2">The sequence shown here is derived from an EMBL/GenBank/DDBJ whole genome shotgun (WGS) entry which is preliminary data.</text>
</comment>
<sequence length="377" mass="41214">MVPPSLVSRPARSSQPHSVGLHVIASALIERLQRGVESASSPASIFLATPAFTVQSRLASEPTPSPTLSRSLSSPAWLDQGKAALVSPALSIIIPEPSIEVPKEMPLRSTAGRAQDEDLDEWKVRSAGTRRSSASSSVLLSVATLSSLSPPSSPSSHAPMAVSNGAFHRPPTASGAGLVKEAALQHWLREARSSMSMRRSEVLPAIMYGYQVISADEAAELRREQERAARRPPRRHYGHGAAPARLEETQFDVEERSWDEMVEAMDEYYARGGRPYSAAKVERARRRRALLSYTSLSHGLNEATSVHRGRHCHRRRGARATGRPPAVAPFEDWDDLLSESSDDDSDVGDTAASESSSQDSTPELEDRFWPYKDFSVW</sequence>
<evidence type="ECO:0000313" key="2">
    <source>
        <dbReference type="EMBL" id="TNY23792.1"/>
    </source>
</evidence>
<name>A0A5C5G5Z9_9BASI</name>
<reference evidence="2 3" key="1">
    <citation type="submission" date="2019-03" db="EMBL/GenBank/DDBJ databases">
        <title>Rhodosporidium diobovatum UCD-FST 08-225 genome sequencing, assembly, and annotation.</title>
        <authorList>
            <person name="Fakankun I.U."/>
            <person name="Fristensky B."/>
            <person name="Levin D.B."/>
        </authorList>
    </citation>
    <scope>NUCLEOTIDE SEQUENCE [LARGE SCALE GENOMIC DNA]</scope>
    <source>
        <strain evidence="2 3">UCD-FST 08-225</strain>
    </source>
</reference>
<dbReference type="AlphaFoldDB" id="A0A5C5G5Z9"/>
<feature type="compositionally biased region" description="Acidic residues" evidence="1">
    <location>
        <begin position="331"/>
        <end position="347"/>
    </location>
</feature>
<feature type="compositionally biased region" description="Polar residues" evidence="1">
    <location>
        <begin position="352"/>
        <end position="361"/>
    </location>
</feature>
<accession>A0A5C5G5Z9</accession>
<proteinExistence type="predicted"/>
<feature type="region of interest" description="Disordered" evidence="1">
    <location>
        <begin position="304"/>
        <end position="364"/>
    </location>
</feature>
<keyword evidence="3" id="KW-1185">Reference proteome</keyword>
<feature type="compositionally biased region" description="Low complexity" evidence="1">
    <location>
        <begin position="146"/>
        <end position="163"/>
    </location>
</feature>
<dbReference type="Proteomes" id="UP000311382">
    <property type="component" value="Unassembled WGS sequence"/>
</dbReference>
<evidence type="ECO:0000313" key="3">
    <source>
        <dbReference type="Proteomes" id="UP000311382"/>
    </source>
</evidence>
<feature type="compositionally biased region" description="Basic residues" evidence="1">
    <location>
        <begin position="307"/>
        <end position="318"/>
    </location>
</feature>
<feature type="region of interest" description="Disordered" evidence="1">
    <location>
        <begin position="146"/>
        <end position="174"/>
    </location>
</feature>
<feature type="compositionally biased region" description="Low complexity" evidence="1">
    <location>
        <begin position="319"/>
        <end position="329"/>
    </location>
</feature>
<organism evidence="2 3">
    <name type="scientific">Rhodotorula diobovata</name>
    <dbReference type="NCBI Taxonomy" id="5288"/>
    <lineage>
        <taxon>Eukaryota</taxon>
        <taxon>Fungi</taxon>
        <taxon>Dikarya</taxon>
        <taxon>Basidiomycota</taxon>
        <taxon>Pucciniomycotina</taxon>
        <taxon>Microbotryomycetes</taxon>
        <taxon>Sporidiobolales</taxon>
        <taxon>Sporidiobolaceae</taxon>
        <taxon>Rhodotorula</taxon>
    </lineage>
</organism>